<gene>
    <name evidence="1" type="ORF">DPEC_G00165500</name>
</gene>
<accession>A0ACC2GHP4</accession>
<name>A0ACC2GHP4_DALPE</name>
<protein>
    <submittedName>
        <fullName evidence="1">Uncharacterized protein</fullName>
    </submittedName>
</protein>
<keyword evidence="2" id="KW-1185">Reference proteome</keyword>
<dbReference type="Proteomes" id="UP001157502">
    <property type="component" value="Chromosome 13"/>
</dbReference>
<organism evidence="1 2">
    <name type="scientific">Dallia pectoralis</name>
    <name type="common">Alaska blackfish</name>
    <dbReference type="NCBI Taxonomy" id="75939"/>
    <lineage>
        <taxon>Eukaryota</taxon>
        <taxon>Metazoa</taxon>
        <taxon>Chordata</taxon>
        <taxon>Craniata</taxon>
        <taxon>Vertebrata</taxon>
        <taxon>Euteleostomi</taxon>
        <taxon>Actinopterygii</taxon>
        <taxon>Neopterygii</taxon>
        <taxon>Teleostei</taxon>
        <taxon>Protacanthopterygii</taxon>
        <taxon>Esociformes</taxon>
        <taxon>Umbridae</taxon>
        <taxon>Dallia</taxon>
    </lineage>
</organism>
<evidence type="ECO:0000313" key="1">
    <source>
        <dbReference type="EMBL" id="KAJ8003067.1"/>
    </source>
</evidence>
<reference evidence="1" key="1">
    <citation type="submission" date="2021-05" db="EMBL/GenBank/DDBJ databases">
        <authorList>
            <person name="Pan Q."/>
            <person name="Jouanno E."/>
            <person name="Zahm M."/>
            <person name="Klopp C."/>
            <person name="Cabau C."/>
            <person name="Louis A."/>
            <person name="Berthelot C."/>
            <person name="Parey E."/>
            <person name="Roest Crollius H."/>
            <person name="Montfort J."/>
            <person name="Robinson-Rechavi M."/>
            <person name="Bouchez O."/>
            <person name="Lampietro C."/>
            <person name="Lopez Roques C."/>
            <person name="Donnadieu C."/>
            <person name="Postlethwait J."/>
            <person name="Bobe J."/>
            <person name="Dillon D."/>
            <person name="Chandos A."/>
            <person name="von Hippel F."/>
            <person name="Guiguen Y."/>
        </authorList>
    </citation>
    <scope>NUCLEOTIDE SEQUENCE</scope>
    <source>
        <strain evidence="1">YG-Jan2019</strain>
    </source>
</reference>
<sequence length="107" mass="12242">MRQDPVSTTVNLHKNGVVVVQGLLSHIQKSFLRIKDRAQHEKVNLCDSPLDTKEAENQHPPSYPADKQPPEESDWDDPDHTQLSLLHCSFSDMKVKFTQLEIELVQL</sequence>
<proteinExistence type="predicted"/>
<comment type="caution">
    <text evidence="1">The sequence shown here is derived from an EMBL/GenBank/DDBJ whole genome shotgun (WGS) entry which is preliminary data.</text>
</comment>
<evidence type="ECO:0000313" key="2">
    <source>
        <dbReference type="Proteomes" id="UP001157502"/>
    </source>
</evidence>
<dbReference type="EMBL" id="CM055740">
    <property type="protein sequence ID" value="KAJ8003067.1"/>
    <property type="molecule type" value="Genomic_DNA"/>
</dbReference>